<dbReference type="EMBL" id="JH001981">
    <property type="protein sequence ID" value="EGV96756.1"/>
    <property type="molecule type" value="Genomic_DNA"/>
</dbReference>
<sequence length="119" mass="14005">MSEIEHRVIQARRYEGKIKETRECYRPVAAKASFLYFLINELRKRWVPQLLRIGKETRYWKVGTSTTKRVGKESQYWKMGTSTPKRVGKESQGTGKWVPQLLRELVKSLKVLENGYLNS</sequence>
<dbReference type="STRING" id="10029.G3ID02"/>
<protein>
    <submittedName>
        <fullName evidence="1">Dynein heavy chain 11, axonemal</fullName>
    </submittedName>
</protein>
<proteinExistence type="predicted"/>
<name>G3ID02_CRIGR</name>
<dbReference type="InParanoid" id="G3ID02"/>
<evidence type="ECO:0000313" key="1">
    <source>
        <dbReference type="EMBL" id="EGV96756.1"/>
    </source>
</evidence>
<dbReference type="AlphaFoldDB" id="G3ID02"/>
<gene>
    <name evidence="1" type="ORF">I79_021563</name>
</gene>
<evidence type="ECO:0000313" key="2">
    <source>
        <dbReference type="Proteomes" id="UP000001075"/>
    </source>
</evidence>
<accession>G3ID02</accession>
<dbReference type="PaxDb" id="10029-XP_007651339.1"/>
<organism evidence="1 2">
    <name type="scientific">Cricetulus griseus</name>
    <name type="common">Chinese hamster</name>
    <name type="synonym">Cricetulus barabensis griseus</name>
    <dbReference type="NCBI Taxonomy" id="10029"/>
    <lineage>
        <taxon>Eukaryota</taxon>
        <taxon>Metazoa</taxon>
        <taxon>Chordata</taxon>
        <taxon>Craniata</taxon>
        <taxon>Vertebrata</taxon>
        <taxon>Euteleostomi</taxon>
        <taxon>Mammalia</taxon>
        <taxon>Eutheria</taxon>
        <taxon>Euarchontoglires</taxon>
        <taxon>Glires</taxon>
        <taxon>Rodentia</taxon>
        <taxon>Myomorpha</taxon>
        <taxon>Muroidea</taxon>
        <taxon>Cricetidae</taxon>
        <taxon>Cricetinae</taxon>
        <taxon>Cricetulus</taxon>
    </lineage>
</organism>
<dbReference type="Proteomes" id="UP000001075">
    <property type="component" value="Unassembled WGS sequence"/>
</dbReference>
<reference evidence="2" key="1">
    <citation type="journal article" date="2011" name="Nat. Biotechnol.">
        <title>The genomic sequence of the Chinese hamster ovary (CHO)-K1 cell line.</title>
        <authorList>
            <person name="Xu X."/>
            <person name="Nagarajan H."/>
            <person name="Lewis N.E."/>
            <person name="Pan S."/>
            <person name="Cai Z."/>
            <person name="Liu X."/>
            <person name="Chen W."/>
            <person name="Xie M."/>
            <person name="Wang W."/>
            <person name="Hammond S."/>
            <person name="Andersen M.R."/>
            <person name="Neff N."/>
            <person name="Passarelli B."/>
            <person name="Koh W."/>
            <person name="Fan H.C."/>
            <person name="Wang J."/>
            <person name="Gui Y."/>
            <person name="Lee K.H."/>
            <person name="Betenbaugh M.J."/>
            <person name="Quake S.R."/>
            <person name="Famili I."/>
            <person name="Palsson B.O."/>
            <person name="Wang J."/>
        </authorList>
    </citation>
    <scope>NUCLEOTIDE SEQUENCE [LARGE SCALE GENOMIC DNA]</scope>
    <source>
        <strain evidence="2">CHO K1 cell line</strain>
    </source>
</reference>